<name>A0A6P8ZK29_THRPL</name>
<keyword evidence="1" id="KW-1185">Reference proteome</keyword>
<gene>
    <name evidence="2" type="primary">LOC117642389</name>
</gene>
<dbReference type="RefSeq" id="XP_034236384.1">
    <property type="nucleotide sequence ID" value="XM_034380493.1"/>
</dbReference>
<dbReference type="OrthoDB" id="10029846at2759"/>
<evidence type="ECO:0000313" key="1">
    <source>
        <dbReference type="Proteomes" id="UP000515158"/>
    </source>
</evidence>
<dbReference type="AlphaFoldDB" id="A0A6P8ZK29"/>
<dbReference type="KEGG" id="tpal:117642389"/>
<accession>A0A6P8ZK29</accession>
<organism evidence="2">
    <name type="scientific">Thrips palmi</name>
    <name type="common">Melon thrips</name>
    <dbReference type="NCBI Taxonomy" id="161013"/>
    <lineage>
        <taxon>Eukaryota</taxon>
        <taxon>Metazoa</taxon>
        <taxon>Ecdysozoa</taxon>
        <taxon>Arthropoda</taxon>
        <taxon>Hexapoda</taxon>
        <taxon>Insecta</taxon>
        <taxon>Pterygota</taxon>
        <taxon>Neoptera</taxon>
        <taxon>Paraneoptera</taxon>
        <taxon>Thysanoptera</taxon>
        <taxon>Terebrantia</taxon>
        <taxon>Thripoidea</taxon>
        <taxon>Thripidae</taxon>
        <taxon>Thrips</taxon>
    </lineage>
</organism>
<dbReference type="InParanoid" id="A0A6P8ZK29"/>
<evidence type="ECO:0000313" key="2">
    <source>
        <dbReference type="RefSeq" id="XP_034236384.1"/>
    </source>
</evidence>
<sequence>MTHISFSEIIRQERSRNANRQIRSRLTYRGLRSSMQRSRNGVFPRIPSNLRELTAIHQNPAWAHLTRTTDLQDFIYSGSVDSLDGSHSVIYCSERNLQHLREVPVMFADGTFYISPSIDNCYQVFTIVCVYGHTVIPLLWCLMERKTEAAYVSVLVHLRIRLGHWNFTQVICDFEDAIMNAFRRVFDVVVQGCFFHYVSVDVFVEIEDATVDDLNSLNQGLIPNRHRSCSSISNDENIIALTNQLLQYPLPSDEQIMTFLHSASFSVDSVIQEALDLEYDEVNIRPKMCCQVPNLAESPKIILSAFFFKRYRIKTCLTIEKAETTYWLYDDSTSQMFIPLD</sequence>
<dbReference type="Proteomes" id="UP000515158">
    <property type="component" value="Unplaced"/>
</dbReference>
<proteinExistence type="predicted"/>
<protein>
    <submittedName>
        <fullName evidence="2">Uncharacterized protein LOC117642389</fullName>
    </submittedName>
</protein>
<dbReference type="GeneID" id="117642389"/>
<reference evidence="2" key="1">
    <citation type="submission" date="2025-08" db="UniProtKB">
        <authorList>
            <consortium name="RefSeq"/>
        </authorList>
    </citation>
    <scope>IDENTIFICATION</scope>
    <source>
        <tissue evidence="2">Total insect</tissue>
    </source>
</reference>